<feature type="domain" description="Gram-positive cocci surface proteins LPxTG" evidence="8">
    <location>
        <begin position="247"/>
        <end position="282"/>
    </location>
</feature>
<evidence type="ECO:0000256" key="5">
    <source>
        <dbReference type="SAM" id="MobiDB-lite"/>
    </source>
</evidence>
<feature type="chain" id="PRO_5039064790" description="Gram-positive cocci surface proteins LPxTG domain-containing protein" evidence="7">
    <location>
        <begin position="22"/>
        <end position="282"/>
    </location>
</feature>
<dbReference type="Pfam" id="PF16555">
    <property type="entry name" value="GramPos_pilinD1"/>
    <property type="match status" value="1"/>
</dbReference>
<evidence type="ECO:0000256" key="4">
    <source>
        <dbReference type="ARBA" id="ARBA00023088"/>
    </source>
</evidence>
<protein>
    <recommendedName>
        <fullName evidence="8">Gram-positive cocci surface proteins LPxTG domain-containing protein</fullName>
    </recommendedName>
</protein>
<dbReference type="GO" id="GO:0005975">
    <property type="term" value="P:carbohydrate metabolic process"/>
    <property type="evidence" value="ECO:0007669"/>
    <property type="project" value="UniProtKB-ARBA"/>
</dbReference>
<keyword evidence="6" id="KW-0812">Transmembrane</keyword>
<evidence type="ECO:0000256" key="2">
    <source>
        <dbReference type="ARBA" id="ARBA00022525"/>
    </source>
</evidence>
<dbReference type="NCBIfam" id="TIGR01167">
    <property type="entry name" value="LPXTG_anchor"/>
    <property type="match status" value="1"/>
</dbReference>
<keyword evidence="4" id="KW-0572">Peptidoglycan-anchor</keyword>
<sequence>MTGRRLSALTLAVAVTAGSFALGAGPAAAPADARTVIGVVTEQDISRIDPDRTVDLTIRKARPNPYDQPPLSSEGKPLAPLGGSVFTVARVSGVDLTTQAGWDAARGMTLAQARDRGLEPGVTATTDTEGRAYFTGLPIGLYYVTETPPDTPGQRYPVAAPFLITLPVGHIDGHSWAYTVEIEAKNAPEPSKPIIVLPVLPIVVKPGSGSSIPGATATPDTPAPIHPGDTPGKPGGPGEPGAPTRKLPSLASTGASVLGVLALGAALIGAGLFLVRRNRRQA</sequence>
<evidence type="ECO:0000259" key="8">
    <source>
        <dbReference type="PROSITE" id="PS50847"/>
    </source>
</evidence>
<dbReference type="NCBIfam" id="NF033902">
    <property type="entry name" value="iso_D2_wall_anc"/>
    <property type="match status" value="1"/>
</dbReference>
<dbReference type="RefSeq" id="WP_156226892.1">
    <property type="nucleotide sequence ID" value="NZ_CP046453.1"/>
</dbReference>
<dbReference type="AlphaFoldDB" id="A0A6B8VVN6"/>
<dbReference type="InterPro" id="IPR032364">
    <property type="entry name" value="GramPos_pilinD1_N"/>
</dbReference>
<feature type="transmembrane region" description="Helical" evidence="6">
    <location>
        <begin position="255"/>
        <end position="275"/>
    </location>
</feature>
<dbReference type="InterPro" id="IPR013783">
    <property type="entry name" value="Ig-like_fold"/>
</dbReference>
<keyword evidence="10" id="KW-1185">Reference proteome</keyword>
<dbReference type="Proteomes" id="UP000425178">
    <property type="component" value="Chromosome"/>
</dbReference>
<evidence type="ECO:0000256" key="6">
    <source>
        <dbReference type="SAM" id="Phobius"/>
    </source>
</evidence>
<accession>A0A6B8VVN6</accession>
<dbReference type="EMBL" id="CP046453">
    <property type="protein sequence ID" value="QGU03747.1"/>
    <property type="molecule type" value="Genomic_DNA"/>
</dbReference>
<dbReference type="InterPro" id="IPR048052">
    <property type="entry name" value="FM1-like"/>
</dbReference>
<evidence type="ECO:0000313" key="10">
    <source>
        <dbReference type="Proteomes" id="UP000425178"/>
    </source>
</evidence>
<dbReference type="InterPro" id="IPR019931">
    <property type="entry name" value="LPXTG_anchor"/>
</dbReference>
<name>A0A6B8VVN6_9CORY</name>
<keyword evidence="6" id="KW-1133">Transmembrane helix</keyword>
<keyword evidence="6" id="KW-0472">Membrane</keyword>
<dbReference type="Gene3D" id="2.60.40.10">
    <property type="entry name" value="Immunoglobulins"/>
    <property type="match status" value="1"/>
</dbReference>
<evidence type="ECO:0000313" key="9">
    <source>
        <dbReference type="EMBL" id="QGU03747.1"/>
    </source>
</evidence>
<dbReference type="KEGG" id="ccoe:CETAM_02335"/>
<feature type="signal peptide" evidence="7">
    <location>
        <begin position="1"/>
        <end position="21"/>
    </location>
</feature>
<keyword evidence="2" id="KW-0964">Secreted</keyword>
<dbReference type="SUPFAM" id="SSF117074">
    <property type="entry name" value="Hypothetical protein PA1324"/>
    <property type="match status" value="1"/>
</dbReference>
<gene>
    <name evidence="9" type="ORF">CETAM_02335</name>
</gene>
<dbReference type="PROSITE" id="PS50847">
    <property type="entry name" value="GRAM_POS_ANCHORING"/>
    <property type="match status" value="1"/>
</dbReference>
<reference evidence="9 10" key="1">
    <citation type="journal article" date="2021" name="Int. J. Syst. Evol. Microbiol.">
        <title>Classification of three corynebacterial strains isolated from a small paddock in North Rhine-Westphalia: proposal of &lt;i&gt;Corynebacterium kalinowskii&lt;/i&gt; sp. nov., &lt;i&gt;Corynebacterium comes&lt;/i&gt; sp. nov. and &lt;i&gt;Corynebacterium occultum&lt;/i&gt; sp. nov.</title>
        <authorList>
            <person name="Schaffert L."/>
            <person name="Ruwe M."/>
            <person name="Milse J."/>
            <person name="Hanuschka K."/>
            <person name="Ortseifen V."/>
            <person name="Droste J."/>
            <person name="Brandt D."/>
            <person name="Schl L."/>
            <person name="Kutter Y."/>
            <person name="Vinke S."/>
            <person name="Vieh P."/>
            <person name="Jacob L."/>
            <person name="L N.C."/>
            <person name="Schulte-Berndt E."/>
            <person name="Hain C."/>
            <person name="Linder M."/>
            <person name="Schmidt P."/>
            <person name="Wollenschl L."/>
            <person name="Luttermann T."/>
            <person name="Thieme E."/>
            <person name="Hassa J."/>
            <person name="Haak M."/>
            <person name="Wittchen M."/>
            <person name="Mentz A."/>
            <person name="Persicke M."/>
            <person name="Busche T."/>
            <person name="R C."/>
        </authorList>
    </citation>
    <scope>NUCLEOTIDE SEQUENCE [LARGE SCALE GENOMIC DNA]</scope>
    <source>
        <strain evidence="9 10">2019</strain>
    </source>
</reference>
<evidence type="ECO:0000256" key="3">
    <source>
        <dbReference type="ARBA" id="ARBA00022729"/>
    </source>
</evidence>
<evidence type="ECO:0000256" key="7">
    <source>
        <dbReference type="SAM" id="SignalP"/>
    </source>
</evidence>
<keyword evidence="1" id="KW-0134">Cell wall</keyword>
<organism evidence="9 10">
    <name type="scientific">Corynebacterium comes</name>
    <dbReference type="NCBI Taxonomy" id="2675218"/>
    <lineage>
        <taxon>Bacteria</taxon>
        <taxon>Bacillati</taxon>
        <taxon>Actinomycetota</taxon>
        <taxon>Actinomycetes</taxon>
        <taxon>Mycobacteriales</taxon>
        <taxon>Corynebacteriaceae</taxon>
        <taxon>Corynebacterium</taxon>
    </lineage>
</organism>
<feature type="region of interest" description="Disordered" evidence="5">
    <location>
        <begin position="211"/>
        <end position="248"/>
    </location>
</feature>
<keyword evidence="3 7" id="KW-0732">Signal</keyword>
<evidence type="ECO:0000256" key="1">
    <source>
        <dbReference type="ARBA" id="ARBA00022512"/>
    </source>
</evidence>
<proteinExistence type="predicted"/>